<dbReference type="AlphaFoldDB" id="A0A7W6K5Y5"/>
<sequence length="177" mass="18742">MTDFIIEHRAALGEKKSSSFMGVKLEVLPEGHVLHALAGSADGDLSGAIRTALGLEALAVRFVTPGQWFIVGDNALSHAELTGLADRLKPMVDIVDQSHGRIRIGLSGEKATAVLAKGTAADLALAAFPVGHATMTLIGHIGAHITRTGENAFELMVLRGFAESLWDELADMCAEFR</sequence>
<dbReference type="Pfam" id="PF01571">
    <property type="entry name" value="GCV_T"/>
    <property type="match status" value="1"/>
</dbReference>
<reference evidence="2 3" key="1">
    <citation type="submission" date="2020-08" db="EMBL/GenBank/DDBJ databases">
        <title>Genomic Encyclopedia of Type Strains, Phase IV (KMG-IV): sequencing the most valuable type-strain genomes for metagenomic binning, comparative biology and taxonomic classification.</title>
        <authorList>
            <person name="Goeker M."/>
        </authorList>
    </citation>
    <scope>NUCLEOTIDE SEQUENCE [LARGE SCALE GENOMIC DNA]</scope>
    <source>
        <strain evidence="2 3">DSM 26385</strain>
    </source>
</reference>
<evidence type="ECO:0000313" key="2">
    <source>
        <dbReference type="EMBL" id="MBB4105717.1"/>
    </source>
</evidence>
<dbReference type="RefSeq" id="WP_183795446.1">
    <property type="nucleotide sequence ID" value="NZ_JACIDU010000028.1"/>
</dbReference>
<dbReference type="SUPFAM" id="SSF103025">
    <property type="entry name" value="Folate-binding domain"/>
    <property type="match status" value="1"/>
</dbReference>
<evidence type="ECO:0000313" key="3">
    <source>
        <dbReference type="Proteomes" id="UP000584824"/>
    </source>
</evidence>
<dbReference type="GO" id="GO:0008115">
    <property type="term" value="F:sarcosine oxidase activity"/>
    <property type="evidence" value="ECO:0007669"/>
    <property type="project" value="UniProtKB-EC"/>
</dbReference>
<comment type="caution">
    <text evidence="2">The sequence shown here is derived from an EMBL/GenBank/DDBJ whole genome shotgun (WGS) entry which is preliminary data.</text>
</comment>
<accession>A0A7W6K5Y5</accession>
<dbReference type="Gene3D" id="3.30.1360.120">
    <property type="entry name" value="Probable tRNA modification gtpase trme, domain 1"/>
    <property type="match status" value="1"/>
</dbReference>
<keyword evidence="2" id="KW-0560">Oxidoreductase</keyword>
<proteinExistence type="predicted"/>
<protein>
    <submittedName>
        <fullName evidence="2">Sarcosine oxidase subunit gamma</fullName>
        <ecNumber evidence="2">1.5.3.1</ecNumber>
    </submittedName>
</protein>
<keyword evidence="3" id="KW-1185">Reference proteome</keyword>
<gene>
    <name evidence="2" type="ORF">GGQ66_004305</name>
</gene>
<feature type="domain" description="GCVT N-terminal" evidence="1">
    <location>
        <begin position="68"/>
        <end position="175"/>
    </location>
</feature>
<evidence type="ECO:0000259" key="1">
    <source>
        <dbReference type="Pfam" id="PF01571"/>
    </source>
</evidence>
<organism evidence="2 3">
    <name type="scientific">Allorhizobium borbori</name>
    <dbReference type="NCBI Taxonomy" id="485907"/>
    <lineage>
        <taxon>Bacteria</taxon>
        <taxon>Pseudomonadati</taxon>
        <taxon>Pseudomonadota</taxon>
        <taxon>Alphaproteobacteria</taxon>
        <taxon>Hyphomicrobiales</taxon>
        <taxon>Rhizobiaceae</taxon>
        <taxon>Rhizobium/Agrobacterium group</taxon>
        <taxon>Allorhizobium</taxon>
    </lineage>
</organism>
<dbReference type="InterPro" id="IPR027266">
    <property type="entry name" value="TrmE/GcvT-like"/>
</dbReference>
<dbReference type="InterPro" id="IPR006222">
    <property type="entry name" value="GCVT_N"/>
</dbReference>
<dbReference type="EC" id="1.5.3.1" evidence="2"/>
<name>A0A7W6K5Y5_9HYPH</name>
<dbReference type="Proteomes" id="UP000584824">
    <property type="component" value="Unassembled WGS sequence"/>
</dbReference>
<dbReference type="EMBL" id="JACIDU010000028">
    <property type="protein sequence ID" value="MBB4105717.1"/>
    <property type="molecule type" value="Genomic_DNA"/>
</dbReference>